<dbReference type="Gene3D" id="2.40.50.100">
    <property type="match status" value="1"/>
</dbReference>
<dbReference type="InterPro" id="IPR004606">
    <property type="entry name" value="Mop_domain"/>
</dbReference>
<evidence type="ECO:0000256" key="4">
    <source>
        <dbReference type="ARBA" id="ARBA00022737"/>
    </source>
</evidence>
<dbReference type="Proteomes" id="UP000824366">
    <property type="component" value="Chromosome"/>
</dbReference>
<dbReference type="InterPro" id="IPR005116">
    <property type="entry name" value="Transp-assoc_OB_typ1"/>
</dbReference>
<keyword evidence="2 5" id="KW-0813">Transport</keyword>
<evidence type="ECO:0000256" key="3">
    <source>
        <dbReference type="ARBA" id="ARBA00022505"/>
    </source>
</evidence>
<keyword evidence="3 5" id="KW-0500">Molybdenum</keyword>
<keyword evidence="4" id="KW-0677">Repeat</keyword>
<evidence type="ECO:0000313" key="7">
    <source>
        <dbReference type="EMBL" id="BCO26536.1"/>
    </source>
</evidence>
<accession>A0ABM7MK05</accession>
<comment type="similarity">
    <text evidence="1 5">Belongs to the ModE family.</text>
</comment>
<dbReference type="Pfam" id="PF03459">
    <property type="entry name" value="TOBE"/>
    <property type="match status" value="1"/>
</dbReference>
<dbReference type="PANTHER" id="PTHR30432">
    <property type="entry name" value="TRANSCRIPTIONAL REGULATOR MODE"/>
    <property type="match status" value="1"/>
</dbReference>
<keyword evidence="8" id="KW-1185">Reference proteome</keyword>
<evidence type="ECO:0000256" key="5">
    <source>
        <dbReference type="PIRNR" id="PIRNR005763"/>
    </source>
</evidence>
<dbReference type="PROSITE" id="PS51866">
    <property type="entry name" value="MOP"/>
    <property type="match status" value="1"/>
</dbReference>
<dbReference type="InterPro" id="IPR008995">
    <property type="entry name" value="Mo/tungstate-bd_C_term_dom"/>
</dbReference>
<dbReference type="Gene3D" id="1.10.10.10">
    <property type="entry name" value="Winged helix-like DNA-binding domain superfamily/Winged helix DNA-binding domain"/>
    <property type="match status" value="1"/>
</dbReference>
<dbReference type="SUPFAM" id="SSF46785">
    <property type="entry name" value="Winged helix' DNA-binding domain"/>
    <property type="match status" value="1"/>
</dbReference>
<proteinExistence type="inferred from homology"/>
<feature type="domain" description="Mop" evidence="6">
    <location>
        <begin position="115"/>
        <end position="184"/>
    </location>
</feature>
<dbReference type="SUPFAM" id="SSF50331">
    <property type="entry name" value="MOP-like"/>
    <property type="match status" value="1"/>
</dbReference>
<reference evidence="7 8" key="1">
    <citation type="journal article" date="2021" name="Microbiol. Spectr.">
        <title>A Single Bacterium Capable of Oxidation and Reduction of Iron at Circumneutral pH.</title>
        <authorList>
            <person name="Kato S."/>
            <person name="Ohkuma M."/>
        </authorList>
    </citation>
    <scope>NUCLEOTIDE SEQUENCE [LARGE SCALE GENOMIC DNA]</scope>
    <source>
        <strain evidence="7 8">MIZ03</strain>
    </source>
</reference>
<name>A0ABM7MK05_9BURK</name>
<evidence type="ECO:0000256" key="1">
    <source>
        <dbReference type="ARBA" id="ARBA00008110"/>
    </source>
</evidence>
<evidence type="ECO:0000256" key="2">
    <source>
        <dbReference type="ARBA" id="ARBA00022448"/>
    </source>
</evidence>
<dbReference type="InterPro" id="IPR051815">
    <property type="entry name" value="Molybdate_resp_trans_reg"/>
</dbReference>
<dbReference type="InterPro" id="IPR000847">
    <property type="entry name" value="LysR_HTH_N"/>
</dbReference>
<dbReference type="PIRSF" id="PIRSF005763">
    <property type="entry name" value="Txn_reg_ModE"/>
    <property type="match status" value="1"/>
</dbReference>
<dbReference type="PANTHER" id="PTHR30432:SF1">
    <property type="entry name" value="DNA-BINDING TRANSCRIPTIONAL DUAL REGULATOR MODE"/>
    <property type="match status" value="1"/>
</dbReference>
<dbReference type="RefSeq" id="WP_223910143.1">
    <property type="nucleotide sequence ID" value="NZ_AP024238.1"/>
</dbReference>
<dbReference type="InterPro" id="IPR036390">
    <property type="entry name" value="WH_DNA-bd_sf"/>
</dbReference>
<dbReference type="EMBL" id="AP024238">
    <property type="protein sequence ID" value="BCO26536.1"/>
    <property type="molecule type" value="Genomic_DNA"/>
</dbReference>
<organism evidence="7 8">
    <name type="scientific">Rhodoferax lithotrophicus</name>
    <dbReference type="NCBI Taxonomy" id="2798804"/>
    <lineage>
        <taxon>Bacteria</taxon>
        <taxon>Pseudomonadati</taxon>
        <taxon>Pseudomonadota</taxon>
        <taxon>Betaproteobacteria</taxon>
        <taxon>Burkholderiales</taxon>
        <taxon>Comamonadaceae</taxon>
        <taxon>Rhodoferax</taxon>
    </lineage>
</organism>
<evidence type="ECO:0000313" key="8">
    <source>
        <dbReference type="Proteomes" id="UP000824366"/>
    </source>
</evidence>
<dbReference type="InterPro" id="IPR016462">
    <property type="entry name" value="ModE"/>
</dbReference>
<evidence type="ECO:0000259" key="6">
    <source>
        <dbReference type="PROSITE" id="PS51866"/>
    </source>
</evidence>
<protein>
    <submittedName>
        <fullName evidence="7">Molybdenum-pterin-binding protein MopA</fullName>
    </submittedName>
</protein>
<dbReference type="Pfam" id="PF00126">
    <property type="entry name" value="HTH_1"/>
    <property type="match status" value="1"/>
</dbReference>
<dbReference type="InterPro" id="IPR036388">
    <property type="entry name" value="WH-like_DNA-bd_sf"/>
</dbReference>
<gene>
    <name evidence="7" type="ORF">MIZ03_1419</name>
</gene>
<sequence length="264" mass="26983">MSKNAISPKALGHAAVDKRMDILRLIGQTGSISQAARQAGVSYKAAWQAIHTLSNLAGVPLVDRAVGGAGGGGAKLTEAGVQLLEAARQMETARRDVLMRFTGAAAQALPGAGLRTSMRNNLPCQVTQLLGATSGDPTVRVTLALPSAGHMHASITLESAELLGLTPGLAVLALCKATAVHIRASTATPAVQAGVPAELAGEQSVNLVDGKVARLSRGGLRDEVVMSLPGGLQLVGFAEQPNRLRVGSKVTACVDETALVLARV</sequence>